<evidence type="ECO:0000259" key="12">
    <source>
        <dbReference type="PROSITE" id="PS50166"/>
    </source>
</evidence>
<dbReference type="InterPro" id="IPR058584">
    <property type="entry name" value="IMB1_TNPO1-like_TPR"/>
</dbReference>
<dbReference type="GO" id="GO:0006606">
    <property type="term" value="P:protein import into nucleus"/>
    <property type="evidence" value="ECO:0007669"/>
    <property type="project" value="InterPro"/>
</dbReference>
<dbReference type="PROSITE" id="PS50166">
    <property type="entry name" value="IMPORTIN_B_NT"/>
    <property type="match status" value="1"/>
</dbReference>
<dbReference type="FunFam" id="1.25.10.10:FF:000027">
    <property type="entry name" value="Importin subunit beta-1"/>
    <property type="match status" value="1"/>
</dbReference>
<evidence type="ECO:0000313" key="14">
    <source>
        <dbReference type="Proteomes" id="UP000019462"/>
    </source>
</evidence>
<dbReference type="InterPro" id="IPR040122">
    <property type="entry name" value="Importin_beta"/>
</dbReference>
<reference evidence="13 14" key="1">
    <citation type="journal article" date="2014" name="Genome Announc.">
        <title>Genome sequence of the basidiomycetous fungus Pseudozyma aphidis DSM70725, an efficient producer of biosurfactant mannosylerythritol lipids.</title>
        <authorList>
            <person name="Lorenz S."/>
            <person name="Guenther M."/>
            <person name="Grumaz C."/>
            <person name="Rupp S."/>
            <person name="Zibek S."/>
            <person name="Sohn K."/>
        </authorList>
    </citation>
    <scope>NUCLEOTIDE SEQUENCE [LARGE SCALE GENOMIC DNA]</scope>
    <source>
        <strain evidence="14">ATCC 32657 / CBS 517.83 / DSM 70725 / JCM 10318 / NBRC 10182 / NRRL Y-7954 / St-0401</strain>
    </source>
</reference>
<gene>
    <name evidence="13" type="ORF">PaG_03203</name>
</gene>
<evidence type="ECO:0000256" key="3">
    <source>
        <dbReference type="ARBA" id="ARBA00010907"/>
    </source>
</evidence>
<dbReference type="Proteomes" id="UP000019462">
    <property type="component" value="Unassembled WGS sequence"/>
</dbReference>
<dbReference type="EMBL" id="AWNI01000010">
    <property type="protein sequence ID" value="ETS62566.1"/>
    <property type="molecule type" value="Genomic_DNA"/>
</dbReference>
<dbReference type="PROSITE" id="PS50077">
    <property type="entry name" value="HEAT_REPEAT"/>
    <property type="match status" value="1"/>
</dbReference>
<dbReference type="OrthoDB" id="10263328at2759"/>
<evidence type="ECO:0000256" key="11">
    <source>
        <dbReference type="PROSITE-ProRule" id="PRU00103"/>
    </source>
</evidence>
<comment type="subcellular location">
    <subcellularLocation>
        <location evidence="2">Cytoplasm</location>
    </subcellularLocation>
    <subcellularLocation>
        <location evidence="1">Nucleus envelope</location>
    </subcellularLocation>
</comment>
<evidence type="ECO:0000256" key="2">
    <source>
        <dbReference type="ARBA" id="ARBA00004496"/>
    </source>
</evidence>
<accession>W3VP52</accession>
<dbReference type="Pfam" id="PF13513">
    <property type="entry name" value="HEAT_EZ"/>
    <property type="match status" value="1"/>
</dbReference>
<dbReference type="PANTHER" id="PTHR10527">
    <property type="entry name" value="IMPORTIN BETA"/>
    <property type="match status" value="1"/>
</dbReference>
<evidence type="ECO:0000256" key="9">
    <source>
        <dbReference type="ARBA" id="ARBA00079884"/>
    </source>
</evidence>
<dbReference type="SMART" id="SM00185">
    <property type="entry name" value="ARM"/>
    <property type="match status" value="5"/>
</dbReference>
<protein>
    <recommendedName>
        <fullName evidence="9">Importin-95</fullName>
    </recommendedName>
    <alternativeName>
        <fullName evidence="10">Karyopherin-95</fullName>
    </alternativeName>
</protein>
<dbReference type="GO" id="GO:0031267">
    <property type="term" value="F:small GTPase binding"/>
    <property type="evidence" value="ECO:0007669"/>
    <property type="project" value="InterPro"/>
</dbReference>
<dbReference type="InterPro" id="IPR016024">
    <property type="entry name" value="ARM-type_fold"/>
</dbReference>
<keyword evidence="6" id="KW-0677">Repeat</keyword>
<dbReference type="InterPro" id="IPR021133">
    <property type="entry name" value="HEAT_type_2"/>
</dbReference>
<keyword evidence="7" id="KW-0653">Protein transport</keyword>
<evidence type="ECO:0000256" key="7">
    <source>
        <dbReference type="ARBA" id="ARBA00022927"/>
    </source>
</evidence>
<dbReference type="InterPro" id="IPR001494">
    <property type="entry name" value="Importin-beta_N"/>
</dbReference>
<evidence type="ECO:0000256" key="10">
    <source>
        <dbReference type="ARBA" id="ARBA00083566"/>
    </source>
</evidence>
<feature type="domain" description="Importin N-terminal" evidence="12">
    <location>
        <begin position="21"/>
        <end position="101"/>
    </location>
</feature>
<dbReference type="InterPro" id="IPR011989">
    <property type="entry name" value="ARM-like"/>
</dbReference>
<dbReference type="SMART" id="SM00913">
    <property type="entry name" value="IBN_N"/>
    <property type="match status" value="1"/>
</dbReference>
<dbReference type="InterPro" id="IPR000225">
    <property type="entry name" value="Armadillo"/>
</dbReference>
<name>W3VP52_MOEAP</name>
<keyword evidence="5" id="KW-0963">Cytoplasm</keyword>
<evidence type="ECO:0000256" key="6">
    <source>
        <dbReference type="ARBA" id="ARBA00022737"/>
    </source>
</evidence>
<evidence type="ECO:0000256" key="5">
    <source>
        <dbReference type="ARBA" id="ARBA00022490"/>
    </source>
</evidence>
<dbReference type="GO" id="GO:0005635">
    <property type="term" value="C:nuclear envelope"/>
    <property type="evidence" value="ECO:0007669"/>
    <property type="project" value="UniProtKB-SubCell"/>
</dbReference>
<dbReference type="AlphaFoldDB" id="W3VP52"/>
<comment type="caution">
    <text evidence="13">The sequence shown here is derived from an EMBL/GenBank/DDBJ whole genome shotgun (WGS) entry which is preliminary data.</text>
</comment>
<dbReference type="Pfam" id="PF25574">
    <property type="entry name" value="TPR_IMB1"/>
    <property type="match status" value="1"/>
</dbReference>
<dbReference type="SUPFAM" id="SSF48371">
    <property type="entry name" value="ARM repeat"/>
    <property type="match status" value="1"/>
</dbReference>
<proteinExistence type="inferred from homology"/>
<dbReference type="Pfam" id="PF03810">
    <property type="entry name" value="IBN_N"/>
    <property type="match status" value="1"/>
</dbReference>
<feature type="repeat" description="HEAT" evidence="11">
    <location>
        <begin position="330"/>
        <end position="373"/>
    </location>
</feature>
<dbReference type="GO" id="GO:0005737">
    <property type="term" value="C:cytoplasm"/>
    <property type="evidence" value="ECO:0007669"/>
    <property type="project" value="UniProtKB-SubCell"/>
</dbReference>
<evidence type="ECO:0000256" key="1">
    <source>
        <dbReference type="ARBA" id="ARBA00004259"/>
    </source>
</evidence>
<keyword evidence="4" id="KW-0813">Transport</keyword>
<keyword evidence="14" id="KW-1185">Reference proteome</keyword>
<evidence type="ECO:0000256" key="8">
    <source>
        <dbReference type="ARBA" id="ARBA00023242"/>
    </source>
</evidence>
<evidence type="ECO:0000256" key="4">
    <source>
        <dbReference type="ARBA" id="ARBA00022448"/>
    </source>
</evidence>
<comment type="similarity">
    <text evidence="3">Belongs to the importin beta family. Importin beta-1 subfamily.</text>
</comment>
<sequence>MDANQLLTNTLSPDQAIRTDAEQKLEAAARDSYPVYMSTLAAELANESSPSHIRTAAGLAVKNALTARDPTRVEEYTARWTLLPQAGRDEIKQKVLSTLGSQEHRAGTAAAQVIAAIAAIELPVGLWNELIAQLLGAMGDASNMRLRQAALQAIGFTCEGISSDVLAAQSNEILTAVIQGARKEEPSPEVQLAALQALYNSLEFALYNSLEFVRANFEREGERNYIMQVVCEATQSPNIAVKIAAYECLVRTMQLYYDKMRFYMEQALFGLTVLGMRDSEPKVALQAVEFWSTVCDEEIELALEAEEAAEFGEDPERACYNFARIALPEIVPVLLELLKTQDEDADEDEWDVSKAAGTCVGLLAQVVGDDIVRLAVPFVEGNIKNPDWHAREAAVMCFGSIMEGPDRKTLAPLVESALPTIIEMLRDQSIAVKDTAAWTLGRISDLCCDSIKTDVHLPALVQALVLGLQDEPRIVTNCCWAIMNLSEQLGANALSYETGGDAAAVPSTPLSPFFEGIVGSLLQATGRNSNESNSRTSAYEALASAVTHCAADCVHQASGVLVQILDRQQQLNEVAAQLVGMDDRNNWAELQGNLCSVLMACVRRLGRETLALGDRIMTNLLTLIQNGAKQPTVLEDAFFTVGAVISAFEADFEKYLGAFLPFMVEGLRNHEEYQLCSISVGLIGDICRALGENSAKYCDDFMNALFANLQSPQLNRSVKPPILSCFGDIAMAIGAAFEKYLQMGMSVLQQASLIQTVDPNDYDMIDYINSLREGICEAYVGTVSGMRAGNRIEALQPYVEGMFAFIALVAQAQTQSQASEPLIRATLGLLGDLASAFPNGQLKVLLTAPWVAEFVKAGRGRGNGSETRKTAAWAREMVKKASK</sequence>
<keyword evidence="8" id="KW-0539">Nucleus</keyword>
<dbReference type="HOGENOM" id="CLU_008296_1_0_1"/>
<evidence type="ECO:0000313" key="13">
    <source>
        <dbReference type="EMBL" id="ETS62566.1"/>
    </source>
</evidence>
<dbReference type="Gene3D" id="1.25.10.10">
    <property type="entry name" value="Leucine-rich Repeat Variant"/>
    <property type="match status" value="1"/>
</dbReference>
<organism evidence="13 14">
    <name type="scientific">Moesziomyces aphidis</name>
    <name type="common">Pseudozyma aphidis</name>
    <dbReference type="NCBI Taxonomy" id="84754"/>
    <lineage>
        <taxon>Eukaryota</taxon>
        <taxon>Fungi</taxon>
        <taxon>Dikarya</taxon>
        <taxon>Basidiomycota</taxon>
        <taxon>Ustilaginomycotina</taxon>
        <taxon>Ustilaginomycetes</taxon>
        <taxon>Ustilaginales</taxon>
        <taxon>Ustilaginaceae</taxon>
        <taxon>Moesziomyces</taxon>
    </lineage>
</organism>